<accession>A0A6A6TA63</accession>
<dbReference type="Proteomes" id="UP000799324">
    <property type="component" value="Unassembled WGS sequence"/>
</dbReference>
<reference evidence="2" key="1">
    <citation type="journal article" date="2020" name="Stud. Mycol.">
        <title>101 Dothideomycetes genomes: a test case for predicting lifestyles and emergence of pathogens.</title>
        <authorList>
            <person name="Haridas S."/>
            <person name="Albert R."/>
            <person name="Binder M."/>
            <person name="Bloem J."/>
            <person name="Labutti K."/>
            <person name="Salamov A."/>
            <person name="Andreopoulos B."/>
            <person name="Baker S."/>
            <person name="Barry K."/>
            <person name="Bills G."/>
            <person name="Bluhm B."/>
            <person name="Cannon C."/>
            <person name="Castanera R."/>
            <person name="Culley D."/>
            <person name="Daum C."/>
            <person name="Ezra D."/>
            <person name="Gonzalez J."/>
            <person name="Henrissat B."/>
            <person name="Kuo A."/>
            <person name="Liang C."/>
            <person name="Lipzen A."/>
            <person name="Lutzoni F."/>
            <person name="Magnuson J."/>
            <person name="Mondo S."/>
            <person name="Nolan M."/>
            <person name="Ohm R."/>
            <person name="Pangilinan J."/>
            <person name="Park H.-J."/>
            <person name="Ramirez L."/>
            <person name="Alfaro M."/>
            <person name="Sun H."/>
            <person name="Tritt A."/>
            <person name="Yoshinaga Y."/>
            <person name="Zwiers L.-H."/>
            <person name="Turgeon B."/>
            <person name="Goodwin S."/>
            <person name="Spatafora J."/>
            <person name="Crous P."/>
            <person name="Grigoriev I."/>
        </authorList>
    </citation>
    <scope>NUCLEOTIDE SEQUENCE</scope>
    <source>
        <strain evidence="2">CBS 122681</strain>
    </source>
</reference>
<proteinExistence type="predicted"/>
<dbReference type="OrthoDB" id="194443at2759"/>
<organism evidence="2 3">
    <name type="scientific">Lophiostoma macrostomum CBS 122681</name>
    <dbReference type="NCBI Taxonomy" id="1314788"/>
    <lineage>
        <taxon>Eukaryota</taxon>
        <taxon>Fungi</taxon>
        <taxon>Dikarya</taxon>
        <taxon>Ascomycota</taxon>
        <taxon>Pezizomycotina</taxon>
        <taxon>Dothideomycetes</taxon>
        <taxon>Pleosporomycetidae</taxon>
        <taxon>Pleosporales</taxon>
        <taxon>Lophiostomataceae</taxon>
        <taxon>Lophiostoma</taxon>
    </lineage>
</organism>
<dbReference type="PANTHER" id="PTHR47843:SF2">
    <property type="entry name" value="BTB DOMAIN-CONTAINING PROTEIN"/>
    <property type="match status" value="1"/>
</dbReference>
<dbReference type="PROSITE" id="PS50097">
    <property type="entry name" value="BTB"/>
    <property type="match status" value="1"/>
</dbReference>
<dbReference type="Pfam" id="PF00651">
    <property type="entry name" value="BTB"/>
    <property type="match status" value="1"/>
</dbReference>
<feature type="domain" description="BTB" evidence="1">
    <location>
        <begin position="21"/>
        <end position="85"/>
    </location>
</feature>
<protein>
    <recommendedName>
        <fullName evidence="1">BTB domain-containing protein</fullName>
    </recommendedName>
</protein>
<dbReference type="PANTHER" id="PTHR47843">
    <property type="entry name" value="BTB DOMAIN-CONTAINING PROTEIN-RELATED"/>
    <property type="match status" value="1"/>
</dbReference>
<dbReference type="EMBL" id="MU004332">
    <property type="protein sequence ID" value="KAF2656849.1"/>
    <property type="molecule type" value="Genomic_DNA"/>
</dbReference>
<dbReference type="CDD" id="cd18186">
    <property type="entry name" value="BTB_POZ_ZBTB_KLHL-like"/>
    <property type="match status" value="1"/>
</dbReference>
<gene>
    <name evidence="2" type="ORF">K491DRAFT_715065</name>
</gene>
<sequence>MAERKETAPPPPSLGAAAAGDMVTIEVGPNHQNYQVYKDFLVYYSDYFRKALAGPWKEAEGVVRIEDVEPELFKLFIYWLYTQDVKRLYSEDVDVRECFKLSYGTAASRMMFMKLYVFADRFSVPKLRKAVNNHYVTSGARFTPWYDVVIYAFDNLPSAYKILDFLVDTQCANWSDKDSPEETELKAKLPHDFLVRVMSRSRELLRGGKSKKIIPCEYHEHDSEEEKKACGQEGK</sequence>
<keyword evidence="3" id="KW-1185">Reference proteome</keyword>
<dbReference type="InterPro" id="IPR011333">
    <property type="entry name" value="SKP1/BTB/POZ_sf"/>
</dbReference>
<dbReference type="SUPFAM" id="SSF54695">
    <property type="entry name" value="POZ domain"/>
    <property type="match status" value="1"/>
</dbReference>
<evidence type="ECO:0000313" key="3">
    <source>
        <dbReference type="Proteomes" id="UP000799324"/>
    </source>
</evidence>
<dbReference type="InterPro" id="IPR000210">
    <property type="entry name" value="BTB/POZ_dom"/>
</dbReference>
<name>A0A6A6TA63_9PLEO</name>
<dbReference type="Gene3D" id="3.30.710.10">
    <property type="entry name" value="Potassium Channel Kv1.1, Chain A"/>
    <property type="match status" value="1"/>
</dbReference>
<dbReference type="SMART" id="SM00225">
    <property type="entry name" value="BTB"/>
    <property type="match status" value="1"/>
</dbReference>
<evidence type="ECO:0000259" key="1">
    <source>
        <dbReference type="PROSITE" id="PS50097"/>
    </source>
</evidence>
<dbReference type="AlphaFoldDB" id="A0A6A6TA63"/>
<evidence type="ECO:0000313" key="2">
    <source>
        <dbReference type="EMBL" id="KAF2656849.1"/>
    </source>
</evidence>